<feature type="transmembrane region" description="Helical" evidence="1">
    <location>
        <begin position="327"/>
        <end position="345"/>
    </location>
</feature>
<proteinExistence type="predicted"/>
<feature type="transmembrane region" description="Helical" evidence="1">
    <location>
        <begin position="46"/>
        <end position="64"/>
    </location>
</feature>
<feature type="transmembrane region" description="Helical" evidence="1">
    <location>
        <begin position="111"/>
        <end position="128"/>
    </location>
</feature>
<evidence type="ECO:0000313" key="2">
    <source>
        <dbReference type="EnsemblMetazoa" id="PPA41791.1"/>
    </source>
</evidence>
<dbReference type="AlphaFoldDB" id="A0A8R1UVS5"/>
<reference evidence="2" key="2">
    <citation type="submission" date="2022-06" db="UniProtKB">
        <authorList>
            <consortium name="EnsemblMetazoa"/>
        </authorList>
    </citation>
    <scope>IDENTIFICATION</scope>
    <source>
        <strain evidence="2">PS312</strain>
    </source>
</reference>
<protein>
    <submittedName>
        <fullName evidence="2">Uncharacterized protein</fullName>
    </submittedName>
</protein>
<reference evidence="3" key="1">
    <citation type="journal article" date="2008" name="Nat. Genet.">
        <title>The Pristionchus pacificus genome provides a unique perspective on nematode lifestyle and parasitism.</title>
        <authorList>
            <person name="Dieterich C."/>
            <person name="Clifton S.W."/>
            <person name="Schuster L.N."/>
            <person name="Chinwalla A."/>
            <person name="Delehaunty K."/>
            <person name="Dinkelacker I."/>
            <person name="Fulton L."/>
            <person name="Fulton R."/>
            <person name="Godfrey J."/>
            <person name="Minx P."/>
            <person name="Mitreva M."/>
            <person name="Roeseler W."/>
            <person name="Tian H."/>
            <person name="Witte H."/>
            <person name="Yang S.P."/>
            <person name="Wilson R.K."/>
            <person name="Sommer R.J."/>
        </authorList>
    </citation>
    <scope>NUCLEOTIDE SEQUENCE [LARGE SCALE GENOMIC DNA]</scope>
    <source>
        <strain evidence="3">PS312</strain>
    </source>
</reference>
<dbReference type="Proteomes" id="UP000005239">
    <property type="component" value="Unassembled WGS sequence"/>
</dbReference>
<feature type="transmembrane region" description="Helical" evidence="1">
    <location>
        <begin position="12"/>
        <end position="34"/>
    </location>
</feature>
<gene>
    <name evidence="2" type="primary">WBGene00280160</name>
</gene>
<dbReference type="EnsemblMetazoa" id="PPA41791.1">
    <property type="protein sequence ID" value="PPA41791.1"/>
    <property type="gene ID" value="WBGene00280160"/>
</dbReference>
<sequence length="738" mass="85453">MSSQEALEIFDVCNTVVISTALLFTLPLAVFVYTKLLFVLPYSRNFTFKLIVFNGMTVITSIIYKNIDQNRELLSCLSFLIIYQLCSFGFARPWIVFLLEHRNIGYSLRTIDYLLNGLALHSAFFVALNRMKAMLYIKWKGVTSVFDYYNLIVNNQNDASFFLSSIIVSFIFSSHRIIDLFCFTDQYYMEVDFGAGLVFLPQIDVLDGVMLLLPQWRFPAISIHIVFEHEFSFKSNMLECYLSYLIQKRFSLHIRLFVRSLTLKQRSQDRQGYVCYVYPNIFRSFKAEKGLVITSCVSFFYYTMYYINNINIILILTCLARYLNINFFGFTQFLFFGLAAMTPFWRAIMVPHDLRYFNPTFRISRSMSAEDLVVLDFSSTILISIALVITLPLAIVVYSKLLYSPPYSRNFSFKLIVFNGMTALLSSTSFLIIFQISSFEFASPFFLFLIKHRTVDQVLSKINFLELTRSARLSVEWSRSSFSIFRCPKQIEDFYLLENERGSDALFVVASILASFIISSLRIIDQFCCSNQYFVETHFGNFTIFVPQTDIYDVVRTLLNNCVSPSIFRVCFQTLRTIADIETATVCGSTFAVNLLLAFLLARRQNHAENVSMEPVEMETVEVLQCSLPAKYNEPVDVTIEEGEKLELKVPAATNIWHREFTDGRREYVERPSEYLEVSNVWRGGDMGSEHSLIKVEVGEDGTLTMPEVTSEDSAQYYTYYFMQGMHHYEYFNVKIGN</sequence>
<keyword evidence="3" id="KW-1185">Reference proteome</keyword>
<keyword evidence="1" id="KW-0812">Transmembrane</keyword>
<keyword evidence="1" id="KW-0472">Membrane</keyword>
<keyword evidence="1" id="KW-1133">Transmembrane helix</keyword>
<name>A0A8R1UVS5_PRIPA</name>
<feature type="transmembrane region" description="Helical" evidence="1">
    <location>
        <begin position="372"/>
        <end position="399"/>
    </location>
</feature>
<feature type="transmembrane region" description="Helical" evidence="1">
    <location>
        <begin position="76"/>
        <end position="99"/>
    </location>
</feature>
<accession>A0A8R1UVS5</accession>
<evidence type="ECO:0000313" key="3">
    <source>
        <dbReference type="Proteomes" id="UP000005239"/>
    </source>
</evidence>
<evidence type="ECO:0000256" key="1">
    <source>
        <dbReference type="SAM" id="Phobius"/>
    </source>
</evidence>
<organism evidence="2 3">
    <name type="scientific">Pristionchus pacificus</name>
    <name type="common">Parasitic nematode worm</name>
    <dbReference type="NCBI Taxonomy" id="54126"/>
    <lineage>
        <taxon>Eukaryota</taxon>
        <taxon>Metazoa</taxon>
        <taxon>Ecdysozoa</taxon>
        <taxon>Nematoda</taxon>
        <taxon>Chromadorea</taxon>
        <taxon>Rhabditida</taxon>
        <taxon>Rhabditina</taxon>
        <taxon>Diplogasteromorpha</taxon>
        <taxon>Diplogasteroidea</taxon>
        <taxon>Neodiplogasteridae</taxon>
        <taxon>Pristionchus</taxon>
    </lineage>
</organism>
<feature type="transmembrane region" description="Helical" evidence="1">
    <location>
        <begin position="411"/>
        <end position="434"/>
    </location>
</feature>